<dbReference type="STRING" id="140314.SAMN04488076_11730"/>
<reference evidence="4 5" key="1">
    <citation type="submission" date="2016-02" db="EMBL/GenBank/DDBJ databases">
        <authorList>
            <person name="Wen L."/>
            <person name="He K."/>
            <person name="Yang H."/>
        </authorList>
    </citation>
    <scope>NUCLEOTIDE SEQUENCE [LARGE SCALE GENOMIC DNA]</scope>
    <source>
        <strain evidence="4">Trichococcus palustris</strain>
    </source>
</reference>
<evidence type="ECO:0000256" key="1">
    <source>
        <dbReference type="ARBA" id="ARBA00022679"/>
    </source>
</evidence>
<dbReference type="AlphaFoldDB" id="A0A143YXT8"/>
<dbReference type="PANTHER" id="PTHR43877">
    <property type="entry name" value="AMINOALKYLPHOSPHONATE N-ACETYLTRANSFERASE-RELATED-RELATED"/>
    <property type="match status" value="1"/>
</dbReference>
<keyword evidence="1 4" id="KW-0808">Transferase</keyword>
<dbReference type="Gene3D" id="3.40.630.30">
    <property type="match status" value="1"/>
</dbReference>
<evidence type="ECO:0000313" key="4">
    <source>
        <dbReference type="EMBL" id="CZR01225.1"/>
    </source>
</evidence>
<dbReference type="PROSITE" id="PS51186">
    <property type="entry name" value="GNAT"/>
    <property type="match status" value="1"/>
</dbReference>
<dbReference type="SUPFAM" id="SSF55729">
    <property type="entry name" value="Acyl-CoA N-acyltransferases (Nat)"/>
    <property type="match status" value="1"/>
</dbReference>
<evidence type="ECO:0000256" key="2">
    <source>
        <dbReference type="ARBA" id="ARBA00023315"/>
    </source>
</evidence>
<organism evidence="4 5">
    <name type="scientific">Trichococcus palustris</name>
    <dbReference type="NCBI Taxonomy" id="140314"/>
    <lineage>
        <taxon>Bacteria</taxon>
        <taxon>Bacillati</taxon>
        <taxon>Bacillota</taxon>
        <taxon>Bacilli</taxon>
        <taxon>Lactobacillales</taxon>
        <taxon>Carnobacteriaceae</taxon>
        <taxon>Trichococcus</taxon>
    </lineage>
</organism>
<name>A0A143YXT8_9LACT</name>
<sequence length="189" mass="21564">MIREARKEECAALYDLLYEIFLDMELPLLDLLDPETLKTAIVRAMQQDFYRFSYRNGLVFEEDGEILGCCFGYKGELEKTIDDALYTVFREMGIASAQALFPDPETFAGEWYLDSIVAKKTARGKGIATELLQALPPVARASGEGIIGLNCEQDNLKAKRLYEKIGFVTTSERILSHHPYDHMQWFFKA</sequence>
<dbReference type="Proteomes" id="UP000242754">
    <property type="component" value="Unassembled WGS sequence"/>
</dbReference>
<proteinExistence type="predicted"/>
<evidence type="ECO:0000313" key="5">
    <source>
        <dbReference type="Proteomes" id="UP000242754"/>
    </source>
</evidence>
<feature type="domain" description="N-acetyltransferase" evidence="3">
    <location>
        <begin position="1"/>
        <end position="189"/>
    </location>
</feature>
<dbReference type="GO" id="GO:0016747">
    <property type="term" value="F:acyltransferase activity, transferring groups other than amino-acyl groups"/>
    <property type="evidence" value="ECO:0007669"/>
    <property type="project" value="InterPro"/>
</dbReference>
<protein>
    <submittedName>
        <fullName evidence="4">Acyl-coa n-acyltransferase</fullName>
    </submittedName>
</protein>
<dbReference type="CDD" id="cd04301">
    <property type="entry name" value="NAT_SF"/>
    <property type="match status" value="1"/>
</dbReference>
<dbReference type="InterPro" id="IPR050832">
    <property type="entry name" value="Bact_Acetyltransf"/>
</dbReference>
<keyword evidence="2 4" id="KW-0012">Acyltransferase</keyword>
<gene>
    <name evidence="4" type="ORF">Tpal_2620</name>
</gene>
<dbReference type="PANTHER" id="PTHR43877:SF2">
    <property type="entry name" value="AMINOALKYLPHOSPHONATE N-ACETYLTRANSFERASE-RELATED"/>
    <property type="match status" value="1"/>
</dbReference>
<dbReference type="OrthoDB" id="5319888at2"/>
<evidence type="ECO:0000259" key="3">
    <source>
        <dbReference type="PROSITE" id="PS51186"/>
    </source>
</evidence>
<dbReference type="InterPro" id="IPR016181">
    <property type="entry name" value="Acyl_CoA_acyltransferase"/>
</dbReference>
<accession>A0A143YXT8</accession>
<keyword evidence="5" id="KW-1185">Reference proteome</keyword>
<dbReference type="Pfam" id="PF00583">
    <property type="entry name" value="Acetyltransf_1"/>
    <property type="match status" value="1"/>
</dbReference>
<dbReference type="EMBL" id="FJNE01000010">
    <property type="protein sequence ID" value="CZR01225.1"/>
    <property type="molecule type" value="Genomic_DNA"/>
</dbReference>
<dbReference type="InterPro" id="IPR000182">
    <property type="entry name" value="GNAT_dom"/>
</dbReference>
<dbReference type="RefSeq" id="WP_087034124.1">
    <property type="nucleotide sequence ID" value="NZ_FJNE01000010.1"/>
</dbReference>